<name>A0A0N9ZP96_PSEAI</name>
<dbReference type="AlphaFoldDB" id="A0A0N9ZP96"/>
<accession>A0A0N9ZP96</accession>
<protein>
    <submittedName>
        <fullName evidence="1">Uncharacterized protein</fullName>
    </submittedName>
</protein>
<evidence type="ECO:0000313" key="1">
    <source>
        <dbReference type="EMBL" id="ALI59004.1"/>
    </source>
</evidence>
<dbReference type="PATRIC" id="fig|287.2965.peg.2681"/>
<organism evidence="1">
    <name type="scientific">Pseudomonas aeruginosa</name>
    <dbReference type="NCBI Taxonomy" id="287"/>
    <lineage>
        <taxon>Bacteria</taxon>
        <taxon>Pseudomonadati</taxon>
        <taxon>Pseudomonadota</taxon>
        <taxon>Gammaproteobacteria</taxon>
        <taxon>Pseudomonadales</taxon>
        <taxon>Pseudomonadaceae</taxon>
        <taxon>Pseudomonas</taxon>
    </lineage>
</organism>
<dbReference type="RefSeq" id="WP_019726331.1">
    <property type="nucleotide sequence ID" value="NZ_CAADQQ010000361.1"/>
</dbReference>
<sequence length="51" mass="5792">MTDSFVTDLMVGLSSVQEVGTEGRFVMWFEYCSPVRATGSRRVLDVQKFID</sequence>
<reference evidence="1" key="1">
    <citation type="submission" date="2015-08" db="EMBL/GenBank/DDBJ databases">
        <title>Pseudomonas aeruginosa strain CCBH4851 chromosome region.</title>
        <authorList>
            <person name="Silveira M.C."/>
            <person name="Carvalho-Assef A.P.D."/>
            <person name="Albano R.M."/>
        </authorList>
    </citation>
    <scope>NUCLEOTIDE SEQUENCE</scope>
    <source>
        <strain evidence="1">CCBH4851</strain>
    </source>
</reference>
<proteinExistence type="predicted"/>
<dbReference type="EMBL" id="KT454971">
    <property type="protein sequence ID" value="ALI59004.1"/>
    <property type="molecule type" value="Genomic_DNA"/>
</dbReference>
<gene>
    <name evidence="1" type="ORF">CCBH4851_00301</name>
</gene>